<keyword evidence="7 15" id="KW-0812">Transmembrane</keyword>
<gene>
    <name evidence="17" type="primary">Ssr4</name>
</gene>
<proteinExistence type="evidence at transcript level"/>
<evidence type="ECO:0000256" key="14">
    <source>
        <dbReference type="ARBA" id="ARBA00031791"/>
    </source>
</evidence>
<reference evidence="17" key="1">
    <citation type="submission" date="2020-04" db="EMBL/GenBank/DDBJ databases">
        <authorList>
            <person name="Neveu A P."/>
        </authorList>
    </citation>
    <scope>NUCLEOTIDE SEQUENCE</scope>
    <source>
        <tissue evidence="17">Whole embryo</tissue>
    </source>
</reference>
<comment type="subcellular location">
    <subcellularLocation>
        <location evidence="2">Endoplasmic reticulum membrane</location>
        <topology evidence="2">Single-pass type I membrane protein</topology>
    </subcellularLocation>
</comment>
<evidence type="ECO:0000256" key="5">
    <source>
        <dbReference type="ARBA" id="ARBA00014387"/>
    </source>
</evidence>
<dbReference type="PANTHER" id="PTHR12731:SF1">
    <property type="entry name" value="TRANSLOCON-ASSOCIATED PROTEIN SUBUNIT DELTA"/>
    <property type="match status" value="1"/>
</dbReference>
<comment type="subunit">
    <text evidence="4">Heterotetramer of TRAP-alpha, TRAP-beta, TRAP-delta and TRAP-gamma.</text>
</comment>
<evidence type="ECO:0000256" key="3">
    <source>
        <dbReference type="ARBA" id="ARBA00009294"/>
    </source>
</evidence>
<evidence type="ECO:0000256" key="10">
    <source>
        <dbReference type="ARBA" id="ARBA00022843"/>
    </source>
</evidence>
<comment type="similarity">
    <text evidence="3">Belongs to the TRAP-delta family.</text>
</comment>
<dbReference type="EMBL" id="LR790752">
    <property type="protein sequence ID" value="CAB3266614.1"/>
    <property type="molecule type" value="mRNA"/>
</dbReference>
<evidence type="ECO:0000256" key="6">
    <source>
        <dbReference type="ARBA" id="ARBA00022499"/>
    </source>
</evidence>
<protein>
    <recommendedName>
        <fullName evidence="5">Translocon-associated protein subunit delta</fullName>
    </recommendedName>
    <alternativeName>
        <fullName evidence="14">Signal sequence receptor subunit delta</fullName>
    </alternativeName>
</protein>
<evidence type="ECO:0000256" key="15">
    <source>
        <dbReference type="SAM" id="Phobius"/>
    </source>
</evidence>
<name>A0A6F9DT54_9ASCI</name>
<dbReference type="AlphaFoldDB" id="A0A6F9DT54"/>
<evidence type="ECO:0000256" key="4">
    <source>
        <dbReference type="ARBA" id="ARBA00011819"/>
    </source>
</evidence>
<keyword evidence="8 16" id="KW-0732">Signal</keyword>
<feature type="transmembrane region" description="Helical" evidence="15">
    <location>
        <begin position="143"/>
        <end position="163"/>
    </location>
</feature>
<evidence type="ECO:0000256" key="16">
    <source>
        <dbReference type="SAM" id="SignalP"/>
    </source>
</evidence>
<evidence type="ECO:0000256" key="11">
    <source>
        <dbReference type="ARBA" id="ARBA00022989"/>
    </source>
</evidence>
<dbReference type="InterPro" id="IPR008855">
    <property type="entry name" value="TRAP-delta"/>
</dbReference>
<evidence type="ECO:0000256" key="13">
    <source>
        <dbReference type="ARBA" id="ARBA00023157"/>
    </source>
</evidence>
<keyword evidence="9" id="KW-0256">Endoplasmic reticulum</keyword>
<keyword evidence="11 15" id="KW-1133">Transmembrane helix</keyword>
<evidence type="ECO:0000256" key="2">
    <source>
        <dbReference type="ARBA" id="ARBA00004115"/>
    </source>
</evidence>
<organism evidence="17">
    <name type="scientific">Phallusia mammillata</name>
    <dbReference type="NCBI Taxonomy" id="59560"/>
    <lineage>
        <taxon>Eukaryota</taxon>
        <taxon>Metazoa</taxon>
        <taxon>Chordata</taxon>
        <taxon>Tunicata</taxon>
        <taxon>Ascidiacea</taxon>
        <taxon>Phlebobranchia</taxon>
        <taxon>Ascidiidae</taxon>
        <taxon>Phallusia</taxon>
    </lineage>
</organism>
<evidence type="ECO:0000256" key="1">
    <source>
        <dbReference type="ARBA" id="ARBA00002838"/>
    </source>
</evidence>
<evidence type="ECO:0000256" key="9">
    <source>
        <dbReference type="ARBA" id="ARBA00022824"/>
    </source>
</evidence>
<evidence type="ECO:0000313" key="17">
    <source>
        <dbReference type="EMBL" id="CAB3266614.1"/>
    </source>
</evidence>
<accession>A0A6F9DT54</accession>
<sequence length="171" mass="19289">MGFQRLINFAFIFVLFGGATANTCVQPTPSFSHYTSNNEKLSQSSAVVVEFTLKCKNKVDDLLLFADVEGTQIPVTKSPEGNNFQVSWTSSSLVQARKMYKVRFFDEEGYSNLRKAIRSSQDINSVKELFQVEFKHPGLSSKLWIRSELLALIVATIVFYVVCKERSEVIA</sequence>
<keyword evidence="13" id="KW-1015">Disulfide bond</keyword>
<dbReference type="Pfam" id="PF05404">
    <property type="entry name" value="TRAP-delta"/>
    <property type="match status" value="1"/>
</dbReference>
<evidence type="ECO:0000256" key="12">
    <source>
        <dbReference type="ARBA" id="ARBA00023136"/>
    </source>
</evidence>
<dbReference type="PANTHER" id="PTHR12731">
    <property type="entry name" value="TRANSLOCON-ASSOCIATED PROTEIN, DELTA SUBUNIT"/>
    <property type="match status" value="1"/>
</dbReference>
<comment type="function">
    <text evidence="1">TRAP proteins are part of a complex whose function is to bind calcium to the ER membrane and thereby regulate the retention of ER resident proteins.</text>
</comment>
<feature type="chain" id="PRO_5026144379" description="Translocon-associated protein subunit delta" evidence="16">
    <location>
        <begin position="22"/>
        <end position="171"/>
    </location>
</feature>
<feature type="signal peptide" evidence="16">
    <location>
        <begin position="1"/>
        <end position="21"/>
    </location>
</feature>
<keyword evidence="12 15" id="KW-0472">Membrane</keyword>
<keyword evidence="10" id="KW-0832">Ubl conjugation</keyword>
<evidence type="ECO:0000256" key="7">
    <source>
        <dbReference type="ARBA" id="ARBA00022692"/>
    </source>
</evidence>
<evidence type="ECO:0000256" key="8">
    <source>
        <dbReference type="ARBA" id="ARBA00022729"/>
    </source>
</evidence>
<dbReference type="GO" id="GO:0005789">
    <property type="term" value="C:endoplasmic reticulum membrane"/>
    <property type="evidence" value="ECO:0007669"/>
    <property type="project" value="UniProtKB-SubCell"/>
</dbReference>
<keyword evidence="6" id="KW-1017">Isopeptide bond</keyword>